<evidence type="ECO:0000313" key="3">
    <source>
        <dbReference type="Proteomes" id="UP000001072"/>
    </source>
</evidence>
<dbReference type="InParanoid" id="F4SDG0"/>
<dbReference type="OrthoDB" id="10518421at2759"/>
<dbReference type="VEuPathDB" id="FungiDB:MELLADRAFT_85870"/>
<organism evidence="3">
    <name type="scientific">Melampsora larici-populina (strain 98AG31 / pathotype 3-4-7)</name>
    <name type="common">Poplar leaf rust fungus</name>
    <dbReference type="NCBI Taxonomy" id="747676"/>
    <lineage>
        <taxon>Eukaryota</taxon>
        <taxon>Fungi</taxon>
        <taxon>Dikarya</taxon>
        <taxon>Basidiomycota</taxon>
        <taxon>Pucciniomycotina</taxon>
        <taxon>Pucciniomycetes</taxon>
        <taxon>Pucciniales</taxon>
        <taxon>Melampsoraceae</taxon>
        <taxon>Melampsora</taxon>
    </lineage>
</organism>
<evidence type="ECO:0000313" key="2">
    <source>
        <dbReference type="EMBL" id="EGF97319.1"/>
    </source>
</evidence>
<dbReference type="KEGG" id="mlr:MELLADRAFT_85870"/>
<reference evidence="3" key="1">
    <citation type="journal article" date="2011" name="Proc. Natl. Acad. Sci. U.S.A.">
        <title>Obligate biotrophy features unraveled by the genomic analysis of rust fungi.</title>
        <authorList>
            <person name="Duplessis S."/>
            <person name="Cuomo C.A."/>
            <person name="Lin Y.-C."/>
            <person name="Aerts A."/>
            <person name="Tisserant E."/>
            <person name="Veneault-Fourrey C."/>
            <person name="Joly D.L."/>
            <person name="Hacquard S."/>
            <person name="Amselem J."/>
            <person name="Cantarel B.L."/>
            <person name="Chiu R."/>
            <person name="Coutinho P.M."/>
            <person name="Feau N."/>
            <person name="Field M."/>
            <person name="Frey P."/>
            <person name="Gelhaye E."/>
            <person name="Goldberg J."/>
            <person name="Grabherr M.G."/>
            <person name="Kodira C.D."/>
            <person name="Kohler A."/>
            <person name="Kuees U."/>
            <person name="Lindquist E.A."/>
            <person name="Lucas S.M."/>
            <person name="Mago R."/>
            <person name="Mauceli E."/>
            <person name="Morin E."/>
            <person name="Murat C."/>
            <person name="Pangilinan J.L."/>
            <person name="Park R."/>
            <person name="Pearson M."/>
            <person name="Quesneville H."/>
            <person name="Rouhier N."/>
            <person name="Sakthikumar S."/>
            <person name="Salamov A.A."/>
            <person name="Schmutz J."/>
            <person name="Selles B."/>
            <person name="Shapiro H."/>
            <person name="Tanguay P."/>
            <person name="Tuskan G.A."/>
            <person name="Henrissat B."/>
            <person name="Van de Peer Y."/>
            <person name="Rouze P."/>
            <person name="Ellis J.G."/>
            <person name="Dodds P.N."/>
            <person name="Schein J.E."/>
            <person name="Zhong S."/>
            <person name="Hamelin R.C."/>
            <person name="Grigoriev I.V."/>
            <person name="Szabo L.J."/>
            <person name="Martin F."/>
        </authorList>
    </citation>
    <scope>NUCLEOTIDE SEQUENCE [LARGE SCALE GENOMIC DNA]</scope>
    <source>
        <strain evidence="3">98AG31 / pathotype 3-4-7</strain>
    </source>
</reference>
<name>F4SDG0_MELLP</name>
<gene>
    <name evidence="2" type="ORF">MELLADRAFT_85870</name>
</gene>
<evidence type="ECO:0000256" key="1">
    <source>
        <dbReference type="SAM" id="MobiDB-lite"/>
    </source>
</evidence>
<dbReference type="AlphaFoldDB" id="F4SDG0"/>
<dbReference type="RefSeq" id="XP_007419414.1">
    <property type="nucleotide sequence ID" value="XM_007419352.1"/>
</dbReference>
<keyword evidence="3" id="KW-1185">Reference proteome</keyword>
<feature type="region of interest" description="Disordered" evidence="1">
    <location>
        <begin position="266"/>
        <end position="337"/>
    </location>
</feature>
<proteinExistence type="predicted"/>
<dbReference type="GeneID" id="18933996"/>
<accession>F4SDG0</accession>
<dbReference type="HOGENOM" id="CLU_052203_0_0_1"/>
<protein>
    <submittedName>
        <fullName evidence="2">Uncharacterized protein</fullName>
    </submittedName>
</protein>
<sequence>MPKPDFNKPTGHGVYFSGNFEIESIQVPSELGKKSGYRSYVVFINCGGADRKEETRYEIRAIGYSSPSMALEERKFYFLRGLFFPTNTVETHKDQFYFEGSDHAVIGPADDFKGDVVDTIGVTGLGIVSKLGTIVEECCIGLKDDNAVEDPKTLVVTVQHTDYHPGIKPAPTFYVKYRVHPLKYLSGIPRILKLGREAMFHGYLKDFNEETGCYIVIVNRVSTTCGHRDASEFTEKVAKTKNVTDNSGRPKPKKFIPKAVNAAFKSPVIPPPSTAGFESGPADHPTAPMSQSGSKTDGPVANEPAKKKRPAVTTPNKRARACPARRTSSSTTLDLTS</sequence>
<dbReference type="EMBL" id="GL883253">
    <property type="protein sequence ID" value="EGF97319.1"/>
    <property type="molecule type" value="Genomic_DNA"/>
</dbReference>
<feature type="compositionally biased region" description="Low complexity" evidence="1">
    <location>
        <begin position="327"/>
        <end position="337"/>
    </location>
</feature>
<dbReference type="Proteomes" id="UP000001072">
    <property type="component" value="Unassembled WGS sequence"/>
</dbReference>